<sequence length="254" mass="26089">MAASSALAQHMLARIVADIDTLAASGTLPSATAASIQAQLAPYLGVSATPAYPSSPAPAPAVQPPVAVEQQRFRAIWAYAAAASDELSFAADDVLLVPAAGAQKGDEWWLGALERAPHVQGLFPSTYVEPLRPSVPRKPSNSTRTLPPAYVPPPISPVTPPVAEPKSPERKLGPPKWRPGVAQFSSNGAEKPPPPPSSAAAAGPSAPDGKPMTPEEAAAAAKKDKLDKFGKKMGMSVAHGFAGGVGFGLARNIF</sequence>
<dbReference type="SMART" id="SM00326">
    <property type="entry name" value="SH3"/>
    <property type="match status" value="1"/>
</dbReference>
<organism evidence="5 6">
    <name type="scientific">Tilletiopsis washingtonensis</name>
    <dbReference type="NCBI Taxonomy" id="58919"/>
    <lineage>
        <taxon>Eukaryota</taxon>
        <taxon>Fungi</taxon>
        <taxon>Dikarya</taxon>
        <taxon>Basidiomycota</taxon>
        <taxon>Ustilaginomycotina</taxon>
        <taxon>Exobasidiomycetes</taxon>
        <taxon>Entylomatales</taxon>
        <taxon>Entylomatales incertae sedis</taxon>
        <taxon>Tilletiopsis</taxon>
    </lineage>
</organism>
<proteinExistence type="predicted"/>
<accession>A0A316ZBZ9</accession>
<evidence type="ECO:0000256" key="3">
    <source>
        <dbReference type="SAM" id="MobiDB-lite"/>
    </source>
</evidence>
<protein>
    <recommendedName>
        <fullName evidence="4">SH3 domain-containing protein</fullName>
    </recommendedName>
</protein>
<evidence type="ECO:0000313" key="6">
    <source>
        <dbReference type="Proteomes" id="UP000245946"/>
    </source>
</evidence>
<dbReference type="Gene3D" id="2.30.30.40">
    <property type="entry name" value="SH3 Domains"/>
    <property type="match status" value="1"/>
</dbReference>
<evidence type="ECO:0000256" key="2">
    <source>
        <dbReference type="PROSITE-ProRule" id="PRU00192"/>
    </source>
</evidence>
<dbReference type="Proteomes" id="UP000245946">
    <property type="component" value="Unassembled WGS sequence"/>
</dbReference>
<evidence type="ECO:0000259" key="4">
    <source>
        <dbReference type="PROSITE" id="PS50002"/>
    </source>
</evidence>
<gene>
    <name evidence="5" type="ORF">FA09DRAFT_330399</name>
</gene>
<evidence type="ECO:0000313" key="5">
    <source>
        <dbReference type="EMBL" id="PWN97753.1"/>
    </source>
</evidence>
<dbReference type="EMBL" id="KZ819294">
    <property type="protein sequence ID" value="PWN97753.1"/>
    <property type="molecule type" value="Genomic_DNA"/>
</dbReference>
<dbReference type="SUPFAM" id="SSF50044">
    <property type="entry name" value="SH3-domain"/>
    <property type="match status" value="1"/>
</dbReference>
<keyword evidence="1 2" id="KW-0728">SH3 domain</keyword>
<feature type="region of interest" description="Disordered" evidence="3">
    <location>
        <begin position="128"/>
        <end position="223"/>
    </location>
</feature>
<dbReference type="GeneID" id="37270129"/>
<dbReference type="Pfam" id="PF14604">
    <property type="entry name" value="SH3_9"/>
    <property type="match status" value="1"/>
</dbReference>
<dbReference type="OrthoDB" id="5983572at2759"/>
<dbReference type="PROSITE" id="PS50002">
    <property type="entry name" value="SH3"/>
    <property type="match status" value="1"/>
</dbReference>
<dbReference type="STRING" id="58919.A0A316ZBZ9"/>
<reference evidence="5 6" key="1">
    <citation type="journal article" date="2018" name="Mol. Biol. Evol.">
        <title>Broad Genomic Sampling Reveals a Smut Pathogenic Ancestry of the Fungal Clade Ustilaginomycotina.</title>
        <authorList>
            <person name="Kijpornyongpan T."/>
            <person name="Mondo S.J."/>
            <person name="Barry K."/>
            <person name="Sandor L."/>
            <person name="Lee J."/>
            <person name="Lipzen A."/>
            <person name="Pangilinan J."/>
            <person name="LaButti K."/>
            <person name="Hainaut M."/>
            <person name="Henrissat B."/>
            <person name="Grigoriev I.V."/>
            <person name="Spatafora J.W."/>
            <person name="Aime M.C."/>
        </authorList>
    </citation>
    <scope>NUCLEOTIDE SEQUENCE [LARGE SCALE GENOMIC DNA]</scope>
    <source>
        <strain evidence="5 6">MCA 4186</strain>
    </source>
</reference>
<dbReference type="PRINTS" id="PR00452">
    <property type="entry name" value="SH3DOMAIN"/>
</dbReference>
<keyword evidence="6" id="KW-1185">Reference proteome</keyword>
<evidence type="ECO:0000256" key="1">
    <source>
        <dbReference type="ARBA" id="ARBA00022443"/>
    </source>
</evidence>
<dbReference type="AlphaFoldDB" id="A0A316ZBZ9"/>
<name>A0A316ZBZ9_9BASI</name>
<feature type="domain" description="SH3" evidence="4">
    <location>
        <begin position="68"/>
        <end position="133"/>
    </location>
</feature>
<dbReference type="InterPro" id="IPR036028">
    <property type="entry name" value="SH3-like_dom_sf"/>
</dbReference>
<feature type="compositionally biased region" description="Low complexity" evidence="3">
    <location>
        <begin position="198"/>
        <end position="207"/>
    </location>
</feature>
<feature type="compositionally biased region" description="Pro residues" evidence="3">
    <location>
        <begin position="149"/>
        <end position="163"/>
    </location>
</feature>
<dbReference type="RefSeq" id="XP_025598032.1">
    <property type="nucleotide sequence ID" value="XM_025742585.1"/>
</dbReference>
<dbReference type="InterPro" id="IPR001452">
    <property type="entry name" value="SH3_domain"/>
</dbReference>